<protein>
    <recommendedName>
        <fullName evidence="2">M23ase beta-sheet core domain-containing protein</fullName>
    </recommendedName>
</protein>
<evidence type="ECO:0000259" key="2">
    <source>
        <dbReference type="Pfam" id="PF01551"/>
    </source>
</evidence>
<dbReference type="Pfam" id="PF01551">
    <property type="entry name" value="Peptidase_M23"/>
    <property type="match status" value="1"/>
</dbReference>
<evidence type="ECO:0000256" key="1">
    <source>
        <dbReference type="SAM" id="Coils"/>
    </source>
</evidence>
<evidence type="ECO:0000313" key="4">
    <source>
        <dbReference type="Proteomes" id="UP000177328"/>
    </source>
</evidence>
<organism evidence="3 4">
    <name type="scientific">Candidatus Daviesbacteria bacterium RIFCSPHIGHO2_02_FULL_43_12</name>
    <dbReference type="NCBI Taxonomy" id="1797776"/>
    <lineage>
        <taxon>Bacteria</taxon>
        <taxon>Candidatus Daviesiibacteriota</taxon>
    </lineage>
</organism>
<dbReference type="InterPro" id="IPR016047">
    <property type="entry name" value="M23ase_b-sheet_dom"/>
</dbReference>
<comment type="caution">
    <text evidence="3">The sequence shown here is derived from an EMBL/GenBank/DDBJ whole genome shotgun (WGS) entry which is preliminary data.</text>
</comment>
<dbReference type="Proteomes" id="UP000177328">
    <property type="component" value="Unassembled WGS sequence"/>
</dbReference>
<dbReference type="CDD" id="cd12797">
    <property type="entry name" value="M23_peptidase"/>
    <property type="match status" value="2"/>
</dbReference>
<proteinExistence type="predicted"/>
<dbReference type="AlphaFoldDB" id="A0A1F5KKR2"/>
<name>A0A1F5KKR2_9BACT</name>
<dbReference type="InterPro" id="IPR050570">
    <property type="entry name" value="Cell_wall_metabolism_enzyme"/>
</dbReference>
<dbReference type="Gene3D" id="2.70.70.10">
    <property type="entry name" value="Glucose Permease (Domain IIA)"/>
    <property type="match status" value="2"/>
</dbReference>
<dbReference type="PANTHER" id="PTHR21666">
    <property type="entry name" value="PEPTIDASE-RELATED"/>
    <property type="match status" value="1"/>
</dbReference>
<gene>
    <name evidence="3" type="ORF">A3D25_02565</name>
</gene>
<sequence length="413" mass="46338">MKVFRKITLVIFCLFAVMTILWSAGRLSQSTDQELLFPQVVQAQSVAELDQQLRDKEEQIRQVENQLKDTKNQEQTLKSQLGVIDNQTKLTNLKIEETNFKINKLNKEISELDGRLDRISSTLDTLSEVLLNMIIKTYKYSNTTPIDLMFSSNGFGDLIRRTKYIETIQAEEKKYLYQLQATKSLYNDQKTDKQTRQAEAEKLKKDLVKYQTELDLQKKAKNELLKVTQNDESKFQALLIKLRADTESISRALGNKGVKLGPVNKGDRIASVGNSGCSTGPHLHFEVMTPAHVEDGKIIGKENKVDPKPYIDSGKFTKPTQRYSGNDCSNSNSCHIGDITTHFGQTYYIFSSGGSVHNALDIADYYGADIYAAESGTAYTTQDSSACSITGTVGKGVYIDHGNGIVTLYWHIP</sequence>
<dbReference type="GO" id="GO:0004222">
    <property type="term" value="F:metalloendopeptidase activity"/>
    <property type="evidence" value="ECO:0007669"/>
    <property type="project" value="TreeGrafter"/>
</dbReference>
<dbReference type="EMBL" id="MFDD01000002">
    <property type="protein sequence ID" value="OGE41385.1"/>
    <property type="molecule type" value="Genomic_DNA"/>
</dbReference>
<dbReference type="Gene3D" id="6.10.250.3150">
    <property type="match status" value="1"/>
</dbReference>
<dbReference type="InterPro" id="IPR011055">
    <property type="entry name" value="Dup_hybrid_motif"/>
</dbReference>
<keyword evidence="1" id="KW-0175">Coiled coil</keyword>
<reference evidence="3 4" key="1">
    <citation type="journal article" date="2016" name="Nat. Commun.">
        <title>Thousands of microbial genomes shed light on interconnected biogeochemical processes in an aquifer system.</title>
        <authorList>
            <person name="Anantharaman K."/>
            <person name="Brown C.T."/>
            <person name="Hug L.A."/>
            <person name="Sharon I."/>
            <person name="Castelle C.J."/>
            <person name="Probst A.J."/>
            <person name="Thomas B.C."/>
            <person name="Singh A."/>
            <person name="Wilkins M.J."/>
            <person name="Karaoz U."/>
            <person name="Brodie E.L."/>
            <person name="Williams K.H."/>
            <person name="Hubbard S.S."/>
            <person name="Banfield J.F."/>
        </authorList>
    </citation>
    <scope>NUCLEOTIDE SEQUENCE [LARGE SCALE GENOMIC DNA]</scope>
</reference>
<feature type="coiled-coil region" evidence="1">
    <location>
        <begin position="193"/>
        <end position="220"/>
    </location>
</feature>
<feature type="domain" description="M23ase beta-sheet core" evidence="2">
    <location>
        <begin position="258"/>
        <end position="289"/>
    </location>
</feature>
<dbReference type="SUPFAM" id="SSF51261">
    <property type="entry name" value="Duplicated hybrid motif"/>
    <property type="match status" value="2"/>
</dbReference>
<accession>A0A1F5KKR2</accession>
<evidence type="ECO:0000313" key="3">
    <source>
        <dbReference type="EMBL" id="OGE41385.1"/>
    </source>
</evidence>
<dbReference type="PANTHER" id="PTHR21666:SF270">
    <property type="entry name" value="MUREIN HYDROLASE ACTIVATOR ENVC"/>
    <property type="match status" value="1"/>
</dbReference>
<feature type="coiled-coil region" evidence="1">
    <location>
        <begin position="46"/>
        <end position="122"/>
    </location>
</feature>